<gene>
    <name evidence="3" type="ORF">FHR82_002913</name>
</gene>
<keyword evidence="4" id="KW-1185">Reference proteome</keyword>
<proteinExistence type="predicted"/>
<evidence type="ECO:0008006" key="5">
    <source>
        <dbReference type="Google" id="ProtNLM"/>
    </source>
</evidence>
<keyword evidence="2" id="KW-0472">Membrane</keyword>
<evidence type="ECO:0000313" key="3">
    <source>
        <dbReference type="EMBL" id="MBB4906693.1"/>
    </source>
</evidence>
<feature type="region of interest" description="Disordered" evidence="1">
    <location>
        <begin position="1"/>
        <end position="22"/>
    </location>
</feature>
<feature type="region of interest" description="Disordered" evidence="1">
    <location>
        <begin position="355"/>
        <end position="380"/>
    </location>
</feature>
<dbReference type="Gene3D" id="1.10.510.10">
    <property type="entry name" value="Transferase(Phosphotransferase) domain 1"/>
    <property type="match status" value="1"/>
</dbReference>
<accession>A0A7W7Q4I2</accession>
<dbReference type="RefSeq" id="WP_311771074.1">
    <property type="nucleotide sequence ID" value="NZ_JACHJQ010000003.1"/>
</dbReference>
<dbReference type="CDD" id="cd13973">
    <property type="entry name" value="PK_MviN-like"/>
    <property type="match status" value="1"/>
</dbReference>
<feature type="region of interest" description="Disordered" evidence="1">
    <location>
        <begin position="292"/>
        <end position="311"/>
    </location>
</feature>
<dbReference type="Gene3D" id="3.30.200.20">
    <property type="entry name" value="Phosphorylase Kinase, domain 1"/>
    <property type="match status" value="1"/>
</dbReference>
<dbReference type="AlphaFoldDB" id="A0A7W7Q4I2"/>
<dbReference type="EMBL" id="JACHJQ010000003">
    <property type="protein sequence ID" value="MBB4906693.1"/>
    <property type="molecule type" value="Genomic_DNA"/>
</dbReference>
<dbReference type="SUPFAM" id="SSF56112">
    <property type="entry name" value="Protein kinase-like (PK-like)"/>
    <property type="match status" value="1"/>
</dbReference>
<reference evidence="3 4" key="1">
    <citation type="submission" date="2020-08" db="EMBL/GenBank/DDBJ databases">
        <title>Genomic Encyclopedia of Type Strains, Phase III (KMG-III): the genomes of soil and plant-associated and newly described type strains.</title>
        <authorList>
            <person name="Whitman W."/>
        </authorList>
    </citation>
    <scope>NUCLEOTIDE SEQUENCE [LARGE SCALE GENOMIC DNA]</scope>
    <source>
        <strain evidence="3 4">CECT 8960</strain>
    </source>
</reference>
<dbReference type="InterPro" id="IPR011009">
    <property type="entry name" value="Kinase-like_dom_sf"/>
</dbReference>
<dbReference type="Proteomes" id="UP000520767">
    <property type="component" value="Unassembled WGS sequence"/>
</dbReference>
<evidence type="ECO:0000256" key="1">
    <source>
        <dbReference type="SAM" id="MobiDB-lite"/>
    </source>
</evidence>
<evidence type="ECO:0000313" key="4">
    <source>
        <dbReference type="Proteomes" id="UP000520767"/>
    </source>
</evidence>
<feature type="region of interest" description="Disordered" evidence="1">
    <location>
        <begin position="392"/>
        <end position="411"/>
    </location>
</feature>
<comment type="caution">
    <text evidence="3">The sequence shown here is derived from an EMBL/GenBank/DDBJ whole genome shotgun (WGS) entry which is preliminary data.</text>
</comment>
<feature type="transmembrane region" description="Helical" evidence="2">
    <location>
        <begin position="320"/>
        <end position="343"/>
    </location>
</feature>
<sequence>MTTRRTESLTGELPPGGEPGGEGFLLPGAVIGDGRYRLLAQFGHDIRAGAHMWRARDGQLRRDVALTVLVGDPQDGPHAQAARRTLERAAHAAAFHHPATARVLDVLSLGNGISPGEGLLGIIVADWSTGTDLIDVIAEHPLPAANAARLLEPLASAVERAHHAGLVLGVDHPQRIRVGTDGMLRLAFPGPLPEAVPRDDVRGLGAILYLLLTGRWPLPGGPEAIPTAPVAPDGSIVPPHVLAPFIPAELATVAIRSLEDTQIGGIHTSATLLAVLDEAARSAERTEFLGPVTEPADDAEGGAVWTTRPPARDKSRRRKLAIGVTTLAIAVVAILAWLGTMLIDFFGEDTGSDGSTVVVEQPAPSDGNTPAPAPKPAGPLQPASVEVFNVGGTPDNPRRAGFATDGDPGTEWRTDTYKEQFPALKPGVGLMASFAESVKFASVVIDSPSPNTVVEIRTAPSGEPTLEETKVIGKATLQEGKTEIQLNNAEPTQYVLIWITQLGDGNKSALGEVQFLRAE</sequence>
<name>A0A7W7Q4I2_9PSEU</name>
<evidence type="ECO:0000256" key="2">
    <source>
        <dbReference type="SAM" id="Phobius"/>
    </source>
</evidence>
<protein>
    <recommendedName>
        <fullName evidence="5">Peptidoglycan lipid II flippase</fullName>
    </recommendedName>
</protein>
<keyword evidence="2" id="KW-1133">Transmembrane helix</keyword>
<keyword evidence="2" id="KW-0812">Transmembrane</keyword>
<organism evidence="3 4">
    <name type="scientific">Actinophytocola algeriensis</name>
    <dbReference type="NCBI Taxonomy" id="1768010"/>
    <lineage>
        <taxon>Bacteria</taxon>
        <taxon>Bacillati</taxon>
        <taxon>Actinomycetota</taxon>
        <taxon>Actinomycetes</taxon>
        <taxon>Pseudonocardiales</taxon>
        <taxon>Pseudonocardiaceae</taxon>
    </lineage>
</organism>